<evidence type="ECO:0000256" key="7">
    <source>
        <dbReference type="ARBA" id="ARBA00022833"/>
    </source>
</evidence>
<evidence type="ECO:0000256" key="5">
    <source>
        <dbReference type="ARBA" id="ARBA00022454"/>
    </source>
</evidence>
<dbReference type="PANTHER" id="PTHR18867">
    <property type="entry name" value="RAD50"/>
    <property type="match status" value="1"/>
</dbReference>
<protein>
    <submittedName>
        <fullName evidence="11">Oidioi.mRNA.OKI2018_I69.XSR.g16684.t1.cds</fullName>
    </submittedName>
</protein>
<keyword evidence="8" id="KW-0539">Nucleus</keyword>
<sequence length="167" mass="18074">MGFLRSIKISGIRSIGPGEENEVEIRFQRPFTLISGQNGAGKTTVIECLKYATSGAFPPGTTKAKGWIHFPKGRNEEAETTKTGRKRKAANVTKVPARVHLELEVPAENGDINVISVSRKLEGTLKDGDMTTKTLEGTINIKDKRTGAPIENRKGLEILGCATCPVL</sequence>
<evidence type="ECO:0000313" key="12">
    <source>
        <dbReference type="Proteomes" id="UP001158576"/>
    </source>
</evidence>
<dbReference type="InterPro" id="IPR027417">
    <property type="entry name" value="P-loop_NTPase"/>
</dbReference>
<proteinExistence type="inferred from homology"/>
<evidence type="ECO:0000256" key="6">
    <source>
        <dbReference type="ARBA" id="ARBA00022723"/>
    </source>
</evidence>
<accession>A0ABN7SLS1</accession>
<evidence type="ECO:0000256" key="2">
    <source>
        <dbReference type="ARBA" id="ARBA00004123"/>
    </source>
</evidence>
<dbReference type="PANTHER" id="PTHR18867:SF12">
    <property type="entry name" value="DNA REPAIR PROTEIN RAD50"/>
    <property type="match status" value="1"/>
</dbReference>
<reference evidence="11 12" key="1">
    <citation type="submission" date="2021-04" db="EMBL/GenBank/DDBJ databases">
        <authorList>
            <person name="Bliznina A."/>
        </authorList>
    </citation>
    <scope>NUCLEOTIDE SEQUENCE [LARGE SCALE GENOMIC DNA]</scope>
</reference>
<evidence type="ECO:0000256" key="8">
    <source>
        <dbReference type="ARBA" id="ARBA00023242"/>
    </source>
</evidence>
<keyword evidence="5" id="KW-0158">Chromosome</keyword>
<dbReference type="EMBL" id="OU015569">
    <property type="protein sequence ID" value="CAG5099784.1"/>
    <property type="molecule type" value="Genomic_DNA"/>
</dbReference>
<dbReference type="SUPFAM" id="SSF52540">
    <property type="entry name" value="P-loop containing nucleoside triphosphate hydrolases"/>
    <property type="match status" value="1"/>
</dbReference>
<evidence type="ECO:0000256" key="4">
    <source>
        <dbReference type="ARBA" id="ARBA00009439"/>
    </source>
</evidence>
<dbReference type="Pfam" id="PF13476">
    <property type="entry name" value="AAA_23"/>
    <property type="match status" value="1"/>
</dbReference>
<evidence type="ECO:0000256" key="9">
    <source>
        <dbReference type="ARBA" id="ARBA00049360"/>
    </source>
</evidence>
<keyword evidence="12" id="KW-1185">Reference proteome</keyword>
<keyword evidence="6" id="KW-0479">Metal-binding</keyword>
<evidence type="ECO:0000259" key="10">
    <source>
        <dbReference type="Pfam" id="PF13476"/>
    </source>
</evidence>
<name>A0ABN7SLS1_OIKDI</name>
<comment type="similarity">
    <text evidence="4">Belongs to the SMC family. RAD50 subfamily.</text>
</comment>
<comment type="cofactor">
    <cofactor evidence="1">
        <name>Zn(2+)</name>
        <dbReference type="ChEBI" id="CHEBI:29105"/>
    </cofactor>
</comment>
<evidence type="ECO:0000256" key="3">
    <source>
        <dbReference type="ARBA" id="ARBA00004286"/>
    </source>
</evidence>
<organism evidence="11 12">
    <name type="scientific">Oikopleura dioica</name>
    <name type="common">Tunicate</name>
    <dbReference type="NCBI Taxonomy" id="34765"/>
    <lineage>
        <taxon>Eukaryota</taxon>
        <taxon>Metazoa</taxon>
        <taxon>Chordata</taxon>
        <taxon>Tunicata</taxon>
        <taxon>Appendicularia</taxon>
        <taxon>Copelata</taxon>
        <taxon>Oikopleuridae</taxon>
        <taxon>Oikopleura</taxon>
    </lineage>
</organism>
<dbReference type="Proteomes" id="UP001158576">
    <property type="component" value="Chromosome XSR"/>
</dbReference>
<comment type="catalytic activity">
    <reaction evidence="9">
        <text>ATP + H2O = ADP + phosphate + H(+)</text>
        <dbReference type="Rhea" id="RHEA:13065"/>
        <dbReference type="ChEBI" id="CHEBI:15377"/>
        <dbReference type="ChEBI" id="CHEBI:15378"/>
        <dbReference type="ChEBI" id="CHEBI:30616"/>
        <dbReference type="ChEBI" id="CHEBI:43474"/>
        <dbReference type="ChEBI" id="CHEBI:456216"/>
    </reaction>
</comment>
<dbReference type="InterPro" id="IPR038729">
    <property type="entry name" value="Rad50/SbcC_AAA"/>
</dbReference>
<feature type="domain" description="Rad50/SbcC-type AAA" evidence="10">
    <location>
        <begin position="6"/>
        <end position="145"/>
    </location>
</feature>
<evidence type="ECO:0000313" key="11">
    <source>
        <dbReference type="EMBL" id="CAG5099784.1"/>
    </source>
</evidence>
<dbReference type="Gene3D" id="3.40.50.300">
    <property type="entry name" value="P-loop containing nucleotide triphosphate hydrolases"/>
    <property type="match status" value="1"/>
</dbReference>
<comment type="subcellular location">
    <subcellularLocation>
        <location evidence="3">Chromosome</location>
    </subcellularLocation>
    <subcellularLocation>
        <location evidence="2">Nucleus</location>
    </subcellularLocation>
</comment>
<gene>
    <name evidence="11" type="ORF">OKIOD_LOCUS8242</name>
</gene>
<evidence type="ECO:0000256" key="1">
    <source>
        <dbReference type="ARBA" id="ARBA00001947"/>
    </source>
</evidence>
<keyword evidence="7" id="KW-0862">Zinc</keyword>